<keyword evidence="4" id="KW-0798">TonB box</keyword>
<protein>
    <submittedName>
        <fullName evidence="9">TonB-dependent receptor</fullName>
    </submittedName>
</protein>
<evidence type="ECO:0000256" key="1">
    <source>
        <dbReference type="ARBA" id="ARBA00004442"/>
    </source>
</evidence>
<dbReference type="SUPFAM" id="SSF56935">
    <property type="entry name" value="Porins"/>
    <property type="match status" value="1"/>
</dbReference>
<dbReference type="InterPro" id="IPR037066">
    <property type="entry name" value="Plug_dom_sf"/>
</dbReference>
<feature type="compositionally biased region" description="Low complexity" evidence="5">
    <location>
        <begin position="35"/>
        <end position="68"/>
    </location>
</feature>
<dbReference type="InterPro" id="IPR012910">
    <property type="entry name" value="Plug_dom"/>
</dbReference>
<dbReference type="Gene3D" id="2.170.130.10">
    <property type="entry name" value="TonB-dependent receptor, plug domain"/>
    <property type="match status" value="1"/>
</dbReference>
<sequence length="946" mass="102637">MQRRSPYAALLLLTTTFVAPAALAQTAPPAPPPISTTATSPDGQANPQSQTPTTQSGTPQSQDAANQAADEEAVEISAPGAGGTDAEDIVVVGRNIPNTIRATPQVISVLSAADIARTGEGDIAGALTRVTGLSVVGNGFVFVRGLGDRYSSSLLNGSPLPSPEPLRRSVPLDIFPTTIVGSALVQKTYSVNYPGEFGGGVINLTTKAIPDKNFISAGATIGADDYTTSELGYTYYGGDFDWIGFDDGTRKTPAFIKNAPNGTGLIPANQVALLNNASTTLLQRNNQLPANWSGELSGGSVYDIGSTRLGVIASVSASNTWRSRLTTQQDSVTENGTLRNDYRTLLTDNRVVANALIGLGLEFGENTVRWTNVYIHDTLKQARGSAATLYNNPSGLRFQQNTNWFERQLIESQLVGEFRLTDQLRVDARGAYANSKRKAPYERQFDYLCANRTTNGLPIVNDGGNQATGLQCDGAFQVTQRFTPFASIVFSDLNEDLWTGQADAAYKLNTERPFTVSAGYFYSDTKRSSSRLQFNYQTSLGGGTAPQYPVNLLRPDYLLGPDALNNACPLIGQNACSIQLQFNTPLGAYAYDAGLTVHAGYIQAEAEATDGLRSVIGVRYEKGNETVTPIGVATTRLNNGYFLPSATLTWNFAADQQLRASASKTISRPQFRELAPQQFRDPDSDRLFFGNPLLRDSELWNLEARYEWFFARDQRITAAGFYKRIDNPIEQVGFYTGADDRLQTGFTNLPRATLYGGEVEVQKYLPLHTLGEFFATRRALIVANYTYTKSAIDADATCVPNVLNQTLGGCARGFGPAALQFRDGAPLTGQSDHLVNVQLGIEDTTRLSQVTLLFNYASDRVTNRGPANLSGVGFQPDVIERPGIRLDLVARQGVEAFGGKFEIKAEARNLTRTRYQERQTFANGNQVFANRYIQGRLFTLGVSTTF</sequence>
<accession>A0A840F5I6</accession>
<feature type="signal peptide" evidence="6">
    <location>
        <begin position="1"/>
        <end position="24"/>
    </location>
</feature>
<evidence type="ECO:0000256" key="3">
    <source>
        <dbReference type="ARBA" id="ARBA00023237"/>
    </source>
</evidence>
<evidence type="ECO:0000313" key="10">
    <source>
        <dbReference type="Proteomes" id="UP000529795"/>
    </source>
</evidence>
<keyword evidence="2 4" id="KW-0472">Membrane</keyword>
<dbReference type="InterPro" id="IPR000531">
    <property type="entry name" value="Beta-barrel_TonB"/>
</dbReference>
<dbReference type="AlphaFoldDB" id="A0A840F5I6"/>
<name>A0A840F5I6_9SPHN</name>
<reference evidence="9 10" key="1">
    <citation type="submission" date="2020-08" db="EMBL/GenBank/DDBJ databases">
        <title>Genomic Encyclopedia of Type Strains, Phase IV (KMG-IV): sequencing the most valuable type-strain genomes for metagenomic binning, comparative biology and taxonomic classification.</title>
        <authorList>
            <person name="Goeker M."/>
        </authorList>
    </citation>
    <scope>NUCLEOTIDE SEQUENCE [LARGE SCALE GENOMIC DNA]</scope>
    <source>
        <strain evidence="9 10">YC6723</strain>
    </source>
</reference>
<dbReference type="Proteomes" id="UP000529795">
    <property type="component" value="Unassembled WGS sequence"/>
</dbReference>
<feature type="region of interest" description="Disordered" evidence="5">
    <location>
        <begin position="24"/>
        <end position="81"/>
    </location>
</feature>
<evidence type="ECO:0000313" key="9">
    <source>
        <dbReference type="EMBL" id="MBB4153049.1"/>
    </source>
</evidence>
<comment type="caution">
    <text evidence="9">The sequence shown here is derived from an EMBL/GenBank/DDBJ whole genome shotgun (WGS) entry which is preliminary data.</text>
</comment>
<evidence type="ECO:0000259" key="8">
    <source>
        <dbReference type="Pfam" id="PF07715"/>
    </source>
</evidence>
<keyword evidence="6" id="KW-0732">Signal</keyword>
<keyword evidence="10" id="KW-1185">Reference proteome</keyword>
<feature type="domain" description="TonB-dependent receptor plug" evidence="8">
    <location>
        <begin position="100"/>
        <end position="201"/>
    </location>
</feature>
<dbReference type="Pfam" id="PF07715">
    <property type="entry name" value="Plug"/>
    <property type="match status" value="1"/>
</dbReference>
<dbReference type="Pfam" id="PF00593">
    <property type="entry name" value="TonB_dep_Rec_b-barrel"/>
    <property type="match status" value="1"/>
</dbReference>
<dbReference type="GO" id="GO:0009279">
    <property type="term" value="C:cell outer membrane"/>
    <property type="evidence" value="ECO:0007669"/>
    <property type="project" value="UniProtKB-SubCell"/>
</dbReference>
<evidence type="ECO:0000256" key="2">
    <source>
        <dbReference type="ARBA" id="ARBA00023136"/>
    </source>
</evidence>
<evidence type="ECO:0000256" key="6">
    <source>
        <dbReference type="SAM" id="SignalP"/>
    </source>
</evidence>
<dbReference type="EMBL" id="JACIEV010000002">
    <property type="protein sequence ID" value="MBB4153049.1"/>
    <property type="molecule type" value="Genomic_DNA"/>
</dbReference>
<proteinExistence type="inferred from homology"/>
<dbReference type="Gene3D" id="2.40.170.20">
    <property type="entry name" value="TonB-dependent receptor, beta-barrel domain"/>
    <property type="match status" value="1"/>
</dbReference>
<evidence type="ECO:0000259" key="7">
    <source>
        <dbReference type="Pfam" id="PF00593"/>
    </source>
</evidence>
<evidence type="ECO:0000256" key="5">
    <source>
        <dbReference type="SAM" id="MobiDB-lite"/>
    </source>
</evidence>
<comment type="similarity">
    <text evidence="4">Belongs to the TonB-dependent receptor family.</text>
</comment>
<dbReference type="PANTHER" id="PTHR40980">
    <property type="entry name" value="PLUG DOMAIN-CONTAINING PROTEIN"/>
    <property type="match status" value="1"/>
</dbReference>
<dbReference type="RefSeq" id="WP_183982724.1">
    <property type="nucleotide sequence ID" value="NZ_JACIEV010000002.1"/>
</dbReference>
<feature type="chain" id="PRO_5032687048" evidence="6">
    <location>
        <begin position="25"/>
        <end position="946"/>
    </location>
</feature>
<keyword evidence="3" id="KW-0998">Cell outer membrane</keyword>
<feature type="domain" description="TonB-dependent receptor-like beta-barrel" evidence="7">
    <location>
        <begin position="475"/>
        <end position="848"/>
    </location>
</feature>
<evidence type="ECO:0000256" key="4">
    <source>
        <dbReference type="RuleBase" id="RU003357"/>
    </source>
</evidence>
<gene>
    <name evidence="9" type="ORF">GGQ80_000937</name>
</gene>
<dbReference type="InterPro" id="IPR036942">
    <property type="entry name" value="Beta-barrel_TonB_sf"/>
</dbReference>
<organism evidence="9 10">
    <name type="scientific">Sphingomonas jinjuensis</name>
    <dbReference type="NCBI Taxonomy" id="535907"/>
    <lineage>
        <taxon>Bacteria</taxon>
        <taxon>Pseudomonadati</taxon>
        <taxon>Pseudomonadota</taxon>
        <taxon>Alphaproteobacteria</taxon>
        <taxon>Sphingomonadales</taxon>
        <taxon>Sphingomonadaceae</taxon>
        <taxon>Sphingomonas</taxon>
    </lineage>
</organism>
<comment type="subcellular location">
    <subcellularLocation>
        <location evidence="1 4">Cell outer membrane</location>
    </subcellularLocation>
</comment>
<keyword evidence="9" id="KW-0675">Receptor</keyword>
<dbReference type="PANTHER" id="PTHR40980:SF5">
    <property type="entry name" value="TONB-DEPENDENT RECEPTOR"/>
    <property type="match status" value="1"/>
</dbReference>